<organism evidence="2 3">
    <name type="scientific">Bartonella kosoyi</name>
    <dbReference type="NCBI Taxonomy" id="2133959"/>
    <lineage>
        <taxon>Bacteria</taxon>
        <taxon>Pseudomonadati</taxon>
        <taxon>Pseudomonadota</taxon>
        <taxon>Alphaproteobacteria</taxon>
        <taxon>Hyphomicrobiales</taxon>
        <taxon>Bartonellaceae</taxon>
        <taxon>Bartonella</taxon>
    </lineage>
</organism>
<name>A0A5B9D073_9HYPH</name>
<keyword evidence="1" id="KW-1133">Transmembrane helix</keyword>
<dbReference type="KEGG" id="bky:D1093_09540"/>
<proteinExistence type="predicted"/>
<feature type="transmembrane region" description="Helical" evidence="1">
    <location>
        <begin position="135"/>
        <end position="162"/>
    </location>
</feature>
<dbReference type="AlphaFoldDB" id="A0A5B9D073"/>
<evidence type="ECO:0000256" key="1">
    <source>
        <dbReference type="SAM" id="Phobius"/>
    </source>
</evidence>
<feature type="transmembrane region" description="Helical" evidence="1">
    <location>
        <begin position="101"/>
        <end position="123"/>
    </location>
</feature>
<gene>
    <name evidence="2" type="ORF">D1093_09540</name>
</gene>
<keyword evidence="1" id="KW-0472">Membrane</keyword>
<sequence>MKNEAVLFIFFLPFGLFLLETVTIFAIFVNMLIVAPYYCLIKRLRLYFRVKKQRRLMSEQPQHFCFSKKSLKEIVQQNLALDTKISPHSFKKWLAFSRKNYVILSCLSLIIMVFKVYVSVIFYEEINFVTDEKRFISLTIFFFFFVLLWICILATVPVIIILREILTSRLNKKIQQLEEVTKAPQSINL</sequence>
<reference evidence="2 3" key="1">
    <citation type="journal article" date="2020" name="Int. J. Syst. Evol. Microbiol.">
        <title>Bartonella kosoyi sp. nov. and Bartonella krasnovii sp. nov., two novel species closely related to the zoonotic Bartonella elizabethae, isolated from black rats and wild desert rodent-fleas.</title>
        <authorList>
            <person name="Gutierrez R."/>
            <person name="Shalit T."/>
            <person name="Markus B."/>
            <person name="Yuan C."/>
            <person name="Nachum-Biala Y."/>
            <person name="Elad D."/>
            <person name="Harrus S."/>
        </authorList>
    </citation>
    <scope>NUCLEOTIDE SEQUENCE [LARGE SCALE GENOMIC DNA]</scope>
    <source>
        <strain evidence="2 3">Tel Aviv</strain>
    </source>
</reference>
<keyword evidence="3" id="KW-1185">Reference proteome</keyword>
<dbReference type="Proteomes" id="UP000321940">
    <property type="component" value="Chromosome"/>
</dbReference>
<feature type="transmembrane region" description="Helical" evidence="1">
    <location>
        <begin position="6"/>
        <end position="39"/>
    </location>
</feature>
<dbReference type="RefSeq" id="WP_120099818.1">
    <property type="nucleotide sequence ID" value="NZ_CP031843.2"/>
</dbReference>
<keyword evidence="1" id="KW-0812">Transmembrane</keyword>
<dbReference type="EMBL" id="CP031843">
    <property type="protein sequence ID" value="QEE09790.1"/>
    <property type="molecule type" value="Genomic_DNA"/>
</dbReference>
<protein>
    <submittedName>
        <fullName evidence="2">Uncharacterized protein</fullName>
    </submittedName>
</protein>
<accession>A0A5B9D073</accession>
<evidence type="ECO:0000313" key="3">
    <source>
        <dbReference type="Proteomes" id="UP000321940"/>
    </source>
</evidence>
<evidence type="ECO:0000313" key="2">
    <source>
        <dbReference type="EMBL" id="QEE09790.1"/>
    </source>
</evidence>